<dbReference type="Gene3D" id="3.30.300.20">
    <property type="match status" value="1"/>
</dbReference>
<dbReference type="InterPro" id="IPR036102">
    <property type="entry name" value="OsmC/Ohrsf"/>
</dbReference>
<sequence length="137" mass="14656">MTLRYRTEAINGDGGTGTARVTGGMEVPVASPLAPNPDPDASNPEQLLALAWSTCLNATAQALVKRERRTAVRIEVELHDASEGPGYEFHVDTYLSAEGLSLDETSDLLQRAHARCPVSKLLQGATTVRVHAEEFAG</sequence>
<evidence type="ECO:0008006" key="4">
    <source>
        <dbReference type="Google" id="ProtNLM"/>
    </source>
</evidence>
<dbReference type="SUPFAM" id="SSF82784">
    <property type="entry name" value="OsmC-like"/>
    <property type="match status" value="1"/>
</dbReference>
<name>A0A7D7W7J2_9MICO</name>
<accession>A0A7D7W7J2</accession>
<dbReference type="Proteomes" id="UP000515708">
    <property type="component" value="Chromosome"/>
</dbReference>
<dbReference type="InterPro" id="IPR019953">
    <property type="entry name" value="OHR"/>
</dbReference>
<dbReference type="AlphaFoldDB" id="A0A7D7W7J2"/>
<dbReference type="InterPro" id="IPR015946">
    <property type="entry name" value="KH_dom-like_a/b"/>
</dbReference>
<protein>
    <recommendedName>
        <fullName evidence="4">Organic hydroperoxide resistance protein</fullName>
    </recommendedName>
</protein>
<gene>
    <name evidence="2" type="ORF">FVO59_07335</name>
</gene>
<dbReference type="EMBL" id="CP043732">
    <property type="protein sequence ID" value="QMU97056.1"/>
    <property type="molecule type" value="Genomic_DNA"/>
</dbReference>
<proteinExistence type="inferred from homology"/>
<reference evidence="2 3" key="1">
    <citation type="journal article" date="2020" name="Front. Microbiol.">
        <title>Design of Bacterial Strain-Specific qPCR Assays Using NGS Data and Publicly Available Resources and Its Application to Track Biocontrol Strains.</title>
        <authorList>
            <person name="Hernandez I."/>
            <person name="Sant C."/>
            <person name="Martinez R."/>
            <person name="Fernandez C."/>
        </authorList>
    </citation>
    <scope>NUCLEOTIDE SEQUENCE [LARGE SCALE GENOMIC DNA]</scope>
    <source>
        <strain evidence="2 3">B24</strain>
    </source>
</reference>
<dbReference type="RefSeq" id="WP_182256150.1">
    <property type="nucleotide sequence ID" value="NZ_CP043732.1"/>
</dbReference>
<dbReference type="PANTHER" id="PTHR33797:SF2">
    <property type="entry name" value="ORGANIC HYDROPEROXIDE RESISTANCE PROTEIN-LIKE"/>
    <property type="match status" value="1"/>
</dbReference>
<dbReference type="Pfam" id="PF02566">
    <property type="entry name" value="OsmC"/>
    <property type="match status" value="1"/>
</dbReference>
<dbReference type="GO" id="GO:0006979">
    <property type="term" value="P:response to oxidative stress"/>
    <property type="evidence" value="ECO:0007669"/>
    <property type="project" value="InterPro"/>
</dbReference>
<evidence type="ECO:0000313" key="2">
    <source>
        <dbReference type="EMBL" id="QMU97056.1"/>
    </source>
</evidence>
<dbReference type="PANTHER" id="PTHR33797">
    <property type="entry name" value="ORGANIC HYDROPEROXIDE RESISTANCE PROTEIN-LIKE"/>
    <property type="match status" value="1"/>
</dbReference>
<organism evidence="2 3">
    <name type="scientific">Microbacterium esteraromaticum</name>
    <dbReference type="NCBI Taxonomy" id="57043"/>
    <lineage>
        <taxon>Bacteria</taxon>
        <taxon>Bacillati</taxon>
        <taxon>Actinomycetota</taxon>
        <taxon>Actinomycetes</taxon>
        <taxon>Micrococcales</taxon>
        <taxon>Microbacteriaceae</taxon>
        <taxon>Microbacterium</taxon>
    </lineage>
</organism>
<dbReference type="InterPro" id="IPR003718">
    <property type="entry name" value="OsmC/Ohr_fam"/>
</dbReference>
<evidence type="ECO:0000313" key="3">
    <source>
        <dbReference type="Proteomes" id="UP000515708"/>
    </source>
</evidence>
<evidence type="ECO:0000256" key="1">
    <source>
        <dbReference type="ARBA" id="ARBA00007378"/>
    </source>
</evidence>
<comment type="similarity">
    <text evidence="1">Belongs to the OsmC/Ohr family.</text>
</comment>